<gene>
    <name evidence="1" type="ORF">NEZAVI_LOCUS5165</name>
</gene>
<accession>A0A9P0H4U9</accession>
<reference evidence="1" key="1">
    <citation type="submission" date="2022-01" db="EMBL/GenBank/DDBJ databases">
        <authorList>
            <person name="King R."/>
        </authorList>
    </citation>
    <scope>NUCLEOTIDE SEQUENCE</scope>
</reference>
<organism evidence="1 2">
    <name type="scientific">Nezara viridula</name>
    <name type="common">Southern green stink bug</name>
    <name type="synonym">Cimex viridulus</name>
    <dbReference type="NCBI Taxonomy" id="85310"/>
    <lineage>
        <taxon>Eukaryota</taxon>
        <taxon>Metazoa</taxon>
        <taxon>Ecdysozoa</taxon>
        <taxon>Arthropoda</taxon>
        <taxon>Hexapoda</taxon>
        <taxon>Insecta</taxon>
        <taxon>Pterygota</taxon>
        <taxon>Neoptera</taxon>
        <taxon>Paraneoptera</taxon>
        <taxon>Hemiptera</taxon>
        <taxon>Heteroptera</taxon>
        <taxon>Panheteroptera</taxon>
        <taxon>Pentatomomorpha</taxon>
        <taxon>Pentatomoidea</taxon>
        <taxon>Pentatomidae</taxon>
        <taxon>Pentatominae</taxon>
        <taxon>Nezara</taxon>
    </lineage>
</organism>
<evidence type="ECO:0000313" key="1">
    <source>
        <dbReference type="EMBL" id="CAH1394727.1"/>
    </source>
</evidence>
<name>A0A9P0H4U9_NEZVI</name>
<sequence>MSDIGKDRFPKLDSLNYKGFVKRSSSVRRRIEVRRDIRLLMMARAEEGEDHKEEWIRSSGILQEYPSIGVPLYMDIAPQKHAHQFISATTIFLRQTLYVILGKYSTEG</sequence>
<proteinExistence type="predicted"/>
<dbReference type="EMBL" id="OV725079">
    <property type="protein sequence ID" value="CAH1394727.1"/>
    <property type="molecule type" value="Genomic_DNA"/>
</dbReference>
<evidence type="ECO:0000313" key="2">
    <source>
        <dbReference type="Proteomes" id="UP001152798"/>
    </source>
</evidence>
<protein>
    <submittedName>
        <fullName evidence="1">Uncharacterized protein</fullName>
    </submittedName>
</protein>
<keyword evidence="2" id="KW-1185">Reference proteome</keyword>
<dbReference type="AlphaFoldDB" id="A0A9P0H4U9"/>
<dbReference type="Proteomes" id="UP001152798">
    <property type="component" value="Chromosome 3"/>
</dbReference>